<evidence type="ECO:0000256" key="1">
    <source>
        <dbReference type="SAM" id="MobiDB-lite"/>
    </source>
</evidence>
<dbReference type="AlphaFoldDB" id="A0A9W7VZJ6"/>
<dbReference type="Proteomes" id="UP001138500">
    <property type="component" value="Unassembled WGS sequence"/>
</dbReference>
<reference evidence="2 3" key="2">
    <citation type="journal article" date="2021" name="Curr. Genet.">
        <title>Genetic response to nitrogen starvation in the aggressive Eucalyptus foliar pathogen Teratosphaeria destructans.</title>
        <authorList>
            <person name="Havenga M."/>
            <person name="Wingfield B.D."/>
            <person name="Wingfield M.J."/>
            <person name="Dreyer L.L."/>
            <person name="Roets F."/>
            <person name="Aylward J."/>
        </authorList>
    </citation>
    <scope>NUCLEOTIDE SEQUENCE [LARGE SCALE GENOMIC DNA]</scope>
    <source>
        <strain evidence="2">CMW44962</strain>
    </source>
</reference>
<dbReference type="OrthoDB" id="538223at2759"/>
<feature type="compositionally biased region" description="Acidic residues" evidence="1">
    <location>
        <begin position="166"/>
        <end position="187"/>
    </location>
</feature>
<organism evidence="2 3">
    <name type="scientific">Teratosphaeria destructans</name>
    <dbReference type="NCBI Taxonomy" id="418781"/>
    <lineage>
        <taxon>Eukaryota</taxon>
        <taxon>Fungi</taxon>
        <taxon>Dikarya</taxon>
        <taxon>Ascomycota</taxon>
        <taxon>Pezizomycotina</taxon>
        <taxon>Dothideomycetes</taxon>
        <taxon>Dothideomycetidae</taxon>
        <taxon>Mycosphaerellales</taxon>
        <taxon>Teratosphaeriaceae</taxon>
        <taxon>Teratosphaeria</taxon>
    </lineage>
</organism>
<sequence>MASTKALARTLPPTAPNTASHRATLDGLNKYKFAIYSIAPLDDRSLHQLEASINSSELSTHHSKLAPQPDFKNRSLRDVYDYHIRIRDEDDTIHPLYFIVADRINLPDDGVLVVLLNSSREEDDVVDVGRCGVDMADSWGANIDVGNQDWLDLKEEEAEQWGGDDPYADDEEGGDAGDHDDDGDDMPSIESKKPQIDSSAQEQTTIYGWYSLVQKAVPINSMLEPGWLNQAPGKSRFQMLGNFYSSQDPWSEIRTAHPRQCVVRPHIHRTLILVAKEEDANQDGAMALARLKWDGDTSGVEDASPPLKPEIEVLKSVRASEALREVDGQAGLQGGRAEPE</sequence>
<name>A0A9W7VZJ6_9PEZI</name>
<evidence type="ECO:0000313" key="2">
    <source>
        <dbReference type="EMBL" id="KAH9822818.1"/>
    </source>
</evidence>
<accession>A0A9W7VZJ6</accession>
<feature type="region of interest" description="Disordered" evidence="1">
    <location>
        <begin position="156"/>
        <end position="200"/>
    </location>
</feature>
<evidence type="ECO:0000313" key="3">
    <source>
        <dbReference type="Proteomes" id="UP001138500"/>
    </source>
</evidence>
<gene>
    <name evidence="2" type="ORF">Tdes44962_MAKER04651</name>
</gene>
<comment type="caution">
    <text evidence="2">The sequence shown here is derived from an EMBL/GenBank/DDBJ whole genome shotgun (WGS) entry which is preliminary data.</text>
</comment>
<proteinExistence type="predicted"/>
<reference evidence="2 3" key="1">
    <citation type="journal article" date="2018" name="IMA Fungus">
        <title>IMA Genome-F 10: Nine draft genome sequences of Claviceps purpurea s.lat., including C. arundinis, C. humidiphila, and C. cf. spartinae, pseudomolecules for the pitch canker pathogen Fusarium circinatum, draft genome of Davidsoniella eucalypti, Grosmannia galeiformis, Quambalaria eucalypti, and Teratosphaeria destructans.</title>
        <authorList>
            <person name="Wingfield B.D."/>
            <person name="Liu M."/>
            <person name="Nguyen H.D."/>
            <person name="Lane F.A."/>
            <person name="Morgan S.W."/>
            <person name="De Vos L."/>
            <person name="Wilken P.M."/>
            <person name="Duong T.A."/>
            <person name="Aylward J."/>
            <person name="Coetzee M.P."/>
            <person name="Dadej K."/>
            <person name="De Beer Z.W."/>
            <person name="Findlay W."/>
            <person name="Havenga M."/>
            <person name="Kolarik M."/>
            <person name="Menzies J.G."/>
            <person name="Naidoo K."/>
            <person name="Pochopski O."/>
            <person name="Shoukouhi P."/>
            <person name="Santana Q.C."/>
            <person name="Seifert K.A."/>
            <person name="Soal N."/>
            <person name="Steenkamp E.T."/>
            <person name="Tatham C.T."/>
            <person name="van der Nest M.A."/>
            <person name="Wingfield M.J."/>
        </authorList>
    </citation>
    <scope>NUCLEOTIDE SEQUENCE [LARGE SCALE GENOMIC DNA]</scope>
    <source>
        <strain evidence="2">CMW44962</strain>
    </source>
</reference>
<keyword evidence="3" id="KW-1185">Reference proteome</keyword>
<dbReference type="EMBL" id="RIBY02002201">
    <property type="protein sequence ID" value="KAH9822818.1"/>
    <property type="molecule type" value="Genomic_DNA"/>
</dbReference>
<protein>
    <submittedName>
        <fullName evidence="2">Amino acid permease protein</fullName>
    </submittedName>
</protein>